<organism evidence="2">
    <name type="scientific">Trichuris suis</name>
    <name type="common">pig whipworm</name>
    <dbReference type="NCBI Taxonomy" id="68888"/>
    <lineage>
        <taxon>Eukaryota</taxon>
        <taxon>Metazoa</taxon>
        <taxon>Ecdysozoa</taxon>
        <taxon>Nematoda</taxon>
        <taxon>Enoplea</taxon>
        <taxon>Dorylaimia</taxon>
        <taxon>Trichinellida</taxon>
        <taxon>Trichuridae</taxon>
        <taxon>Trichuris</taxon>
    </lineage>
</organism>
<name>A0A085MXP6_9BILA</name>
<reference evidence="2" key="1">
    <citation type="journal article" date="2014" name="Nat. Genet.">
        <title>Genome and transcriptome of the porcine whipworm Trichuris suis.</title>
        <authorList>
            <person name="Jex A.R."/>
            <person name="Nejsum P."/>
            <person name="Schwarz E.M."/>
            <person name="Hu L."/>
            <person name="Young N.D."/>
            <person name="Hall R.S."/>
            <person name="Korhonen P.K."/>
            <person name="Liao S."/>
            <person name="Thamsborg S."/>
            <person name="Xia J."/>
            <person name="Xu P."/>
            <person name="Wang S."/>
            <person name="Scheerlinck J.P."/>
            <person name="Hofmann A."/>
            <person name="Sternberg P.W."/>
            <person name="Wang J."/>
            <person name="Gasser R.B."/>
        </authorList>
    </citation>
    <scope>NUCLEOTIDE SEQUENCE [LARGE SCALE GENOMIC DNA]</scope>
    <source>
        <strain evidence="2">DCEP-RM93F</strain>
    </source>
</reference>
<dbReference type="Proteomes" id="UP000030758">
    <property type="component" value="Unassembled WGS sequence"/>
</dbReference>
<protein>
    <submittedName>
        <fullName evidence="2">Uncharacterized protein</fullName>
    </submittedName>
</protein>
<evidence type="ECO:0000313" key="2">
    <source>
        <dbReference type="EMBL" id="KFD61992.1"/>
    </source>
</evidence>
<feature type="non-terminal residue" evidence="2">
    <location>
        <position position="1"/>
    </location>
</feature>
<gene>
    <name evidence="2" type="ORF">M514_13478</name>
</gene>
<accession>A0A085MXP6</accession>
<dbReference type="AlphaFoldDB" id="A0A085MXP6"/>
<feature type="non-terminal residue" evidence="2">
    <location>
        <position position="108"/>
    </location>
</feature>
<sequence length="108" mass="12785">EFGVFFFLKFVPFHGVEGWLRVYSKRKSIGGKKRKEQKARTKIGQRGPIDFLLEYTLNQSSTPWKGTNFRNKKIPNSTQEPQRIEDRRLQSYHNGQTTEHSNRTERTL</sequence>
<feature type="region of interest" description="Disordered" evidence="1">
    <location>
        <begin position="64"/>
        <end position="108"/>
    </location>
</feature>
<evidence type="ECO:0000256" key="1">
    <source>
        <dbReference type="SAM" id="MobiDB-lite"/>
    </source>
</evidence>
<dbReference type="EMBL" id="KL367604">
    <property type="protein sequence ID" value="KFD61992.1"/>
    <property type="molecule type" value="Genomic_DNA"/>
</dbReference>
<feature type="compositionally biased region" description="Polar residues" evidence="1">
    <location>
        <begin position="64"/>
        <end position="81"/>
    </location>
</feature>
<proteinExistence type="predicted"/>